<sequence>MSKIPLDNFLNECVCTDSEADGLSLEELYGLYLSWCQLRDSEPVDARTLRASLRAAGVAPSHRGKACPGLVMVGPAACDYIVHRELPLATLDTQDEGAPQIRSRRTGAHPIPLQDRESANERDAAPAA</sequence>
<accession>A0ABV5UML2</accession>
<protein>
    <recommendedName>
        <fullName evidence="4">DNA primase/nucleoside triphosphatase C-terminal domain-containing protein</fullName>
    </recommendedName>
</protein>
<dbReference type="RefSeq" id="WP_345045622.1">
    <property type="nucleotide sequence ID" value="NZ_BAABED010000001.1"/>
</dbReference>
<dbReference type="EMBL" id="JBHMBH010000017">
    <property type="protein sequence ID" value="MFB9713762.1"/>
    <property type="molecule type" value="Genomic_DNA"/>
</dbReference>
<evidence type="ECO:0000256" key="1">
    <source>
        <dbReference type="SAM" id="MobiDB-lite"/>
    </source>
</evidence>
<gene>
    <name evidence="2" type="ORF">ACFFPI_06300</name>
</gene>
<dbReference type="Proteomes" id="UP001589536">
    <property type="component" value="Unassembled WGS sequence"/>
</dbReference>
<evidence type="ECO:0000313" key="2">
    <source>
        <dbReference type="EMBL" id="MFB9713762.1"/>
    </source>
</evidence>
<reference evidence="2 3" key="1">
    <citation type="submission" date="2024-09" db="EMBL/GenBank/DDBJ databases">
        <authorList>
            <person name="Sun Q."/>
            <person name="Mori K."/>
        </authorList>
    </citation>
    <scope>NUCLEOTIDE SEQUENCE [LARGE SCALE GENOMIC DNA]</scope>
    <source>
        <strain evidence="2 3">JCM 13519</strain>
    </source>
</reference>
<keyword evidence="3" id="KW-1185">Reference proteome</keyword>
<organism evidence="2 3">
    <name type="scientific">Arthrobacter methylotrophus</name>
    <dbReference type="NCBI Taxonomy" id="121291"/>
    <lineage>
        <taxon>Bacteria</taxon>
        <taxon>Bacillati</taxon>
        <taxon>Actinomycetota</taxon>
        <taxon>Actinomycetes</taxon>
        <taxon>Micrococcales</taxon>
        <taxon>Micrococcaceae</taxon>
        <taxon>Arthrobacter</taxon>
    </lineage>
</organism>
<evidence type="ECO:0000313" key="3">
    <source>
        <dbReference type="Proteomes" id="UP001589536"/>
    </source>
</evidence>
<feature type="compositionally biased region" description="Basic and acidic residues" evidence="1">
    <location>
        <begin position="114"/>
        <end position="128"/>
    </location>
</feature>
<feature type="region of interest" description="Disordered" evidence="1">
    <location>
        <begin position="91"/>
        <end position="128"/>
    </location>
</feature>
<proteinExistence type="predicted"/>
<evidence type="ECO:0008006" key="4">
    <source>
        <dbReference type="Google" id="ProtNLM"/>
    </source>
</evidence>
<name>A0ABV5UML2_9MICC</name>
<comment type="caution">
    <text evidence="2">The sequence shown here is derived from an EMBL/GenBank/DDBJ whole genome shotgun (WGS) entry which is preliminary data.</text>
</comment>